<reference evidence="3" key="1">
    <citation type="submission" date="2019-08" db="EMBL/GenBank/DDBJ databases">
        <authorList>
            <person name="Kucharzyk K."/>
            <person name="Murdoch R.W."/>
            <person name="Higgins S."/>
            <person name="Loffler F."/>
        </authorList>
    </citation>
    <scope>NUCLEOTIDE SEQUENCE</scope>
</reference>
<dbReference type="Pfam" id="PF01228">
    <property type="entry name" value="Gly_radical"/>
    <property type="match status" value="1"/>
</dbReference>
<evidence type="ECO:0000313" key="3">
    <source>
        <dbReference type="EMBL" id="MPM60267.1"/>
    </source>
</evidence>
<dbReference type="InterPro" id="IPR051215">
    <property type="entry name" value="GRE"/>
</dbReference>
<dbReference type="Gene3D" id="3.20.70.20">
    <property type="match status" value="1"/>
</dbReference>
<gene>
    <name evidence="3" type="primary">grcA_1</name>
    <name evidence="3" type="ORF">SDC9_107118</name>
</gene>
<dbReference type="SUPFAM" id="SSF51998">
    <property type="entry name" value="PFL-like glycyl radical enzymes"/>
    <property type="match status" value="1"/>
</dbReference>
<proteinExistence type="predicted"/>
<dbReference type="AlphaFoldDB" id="A0A645B4D4"/>
<dbReference type="PANTHER" id="PTHR43641:SF2">
    <property type="entry name" value="DEHYDRATASE YBIW-RELATED"/>
    <property type="match status" value="1"/>
</dbReference>
<dbReference type="GO" id="GO:0003824">
    <property type="term" value="F:catalytic activity"/>
    <property type="evidence" value="ECO:0007669"/>
    <property type="project" value="InterPro"/>
</dbReference>
<feature type="domain" description="Glycine radical" evidence="2">
    <location>
        <begin position="1"/>
        <end position="97"/>
    </location>
</feature>
<keyword evidence="1" id="KW-0556">Organic radical</keyword>
<evidence type="ECO:0000256" key="1">
    <source>
        <dbReference type="ARBA" id="ARBA00022818"/>
    </source>
</evidence>
<dbReference type="GO" id="GO:0005829">
    <property type="term" value="C:cytosol"/>
    <property type="evidence" value="ECO:0007669"/>
    <property type="project" value="TreeGrafter"/>
</dbReference>
<dbReference type="EMBL" id="VSSQ01017714">
    <property type="protein sequence ID" value="MPM60267.1"/>
    <property type="molecule type" value="Genomic_DNA"/>
</dbReference>
<accession>A0A645B4D4</accession>
<dbReference type="PROSITE" id="PS51149">
    <property type="entry name" value="GLY_RADICAL_2"/>
    <property type="match status" value="1"/>
</dbReference>
<protein>
    <submittedName>
        <fullName evidence="3">Autonomous glycyl radical cofactor</fullName>
    </submittedName>
</protein>
<comment type="caution">
    <text evidence="3">The sequence shown here is derived from an EMBL/GenBank/DDBJ whole genome shotgun (WGS) entry which is preliminary data.</text>
</comment>
<name>A0A645B4D4_9ZZZZ</name>
<dbReference type="PANTHER" id="PTHR43641">
    <property type="entry name" value="FORMATE ACETYLTRANSFERASE 3-RELATED"/>
    <property type="match status" value="1"/>
</dbReference>
<evidence type="ECO:0000259" key="2">
    <source>
        <dbReference type="PROSITE" id="PS51149"/>
    </source>
</evidence>
<organism evidence="3">
    <name type="scientific">bioreactor metagenome</name>
    <dbReference type="NCBI Taxonomy" id="1076179"/>
    <lineage>
        <taxon>unclassified sequences</taxon>
        <taxon>metagenomes</taxon>
        <taxon>ecological metagenomes</taxon>
    </lineage>
</organism>
<dbReference type="InterPro" id="IPR001150">
    <property type="entry name" value="Gly_radical"/>
</dbReference>
<sequence>MQPGYGNTAPLQLEFDPFLEDNNPQELVKAIILTHFSLGGTLINVNIVNKEQILEANRHPELYPDLVVRVTGFTAYFCMLTPEFRQLVVDRILKQGA</sequence>